<keyword evidence="1" id="KW-0812">Transmembrane</keyword>
<reference evidence="2 3" key="1">
    <citation type="submission" date="2020-07" db="EMBL/GenBank/DDBJ databases">
        <title>Sequencing the genomes of 1000 actinobacteria strains.</title>
        <authorList>
            <person name="Klenk H.-P."/>
        </authorList>
    </citation>
    <scope>NUCLEOTIDE SEQUENCE [LARGE SCALE GENOMIC DNA]</scope>
    <source>
        <strain evidence="2 3">DSM 7487</strain>
    </source>
</reference>
<keyword evidence="3" id="KW-1185">Reference proteome</keyword>
<dbReference type="InterPro" id="IPR036259">
    <property type="entry name" value="MFS_trans_sf"/>
</dbReference>
<keyword evidence="1" id="KW-1133">Transmembrane helix</keyword>
<dbReference type="RefSeq" id="WP_179748329.1">
    <property type="nucleotide sequence ID" value="NZ_BAAAGN010000002.1"/>
</dbReference>
<dbReference type="SUPFAM" id="SSF103473">
    <property type="entry name" value="MFS general substrate transporter"/>
    <property type="match status" value="1"/>
</dbReference>
<accession>A0A7Y9ARV9</accession>
<dbReference type="Proteomes" id="UP000521922">
    <property type="component" value="Unassembled WGS sequence"/>
</dbReference>
<gene>
    <name evidence="2" type="ORF">BJ968_000139</name>
</gene>
<evidence type="ECO:0000313" key="2">
    <source>
        <dbReference type="EMBL" id="NYD20599.1"/>
    </source>
</evidence>
<name>A0A7Y9ARV9_9ACTN</name>
<evidence type="ECO:0000256" key="1">
    <source>
        <dbReference type="SAM" id="Phobius"/>
    </source>
</evidence>
<evidence type="ECO:0000313" key="3">
    <source>
        <dbReference type="Proteomes" id="UP000521922"/>
    </source>
</evidence>
<keyword evidence="1" id="KW-0472">Membrane</keyword>
<protein>
    <submittedName>
        <fullName evidence="2">Uncharacterized protein</fullName>
    </submittedName>
</protein>
<organism evidence="2 3">
    <name type="scientific">Kineococcus aurantiacus</name>
    <dbReference type="NCBI Taxonomy" id="37633"/>
    <lineage>
        <taxon>Bacteria</taxon>
        <taxon>Bacillati</taxon>
        <taxon>Actinomycetota</taxon>
        <taxon>Actinomycetes</taxon>
        <taxon>Kineosporiales</taxon>
        <taxon>Kineosporiaceae</taxon>
        <taxon>Kineococcus</taxon>
    </lineage>
</organism>
<dbReference type="AlphaFoldDB" id="A0A7Y9ARV9"/>
<feature type="transmembrane region" description="Helical" evidence="1">
    <location>
        <begin position="92"/>
        <end position="112"/>
    </location>
</feature>
<proteinExistence type="predicted"/>
<comment type="caution">
    <text evidence="2">The sequence shown here is derived from an EMBL/GenBank/DDBJ whole genome shotgun (WGS) entry which is preliminary data.</text>
</comment>
<dbReference type="EMBL" id="JACCBB010000001">
    <property type="protein sequence ID" value="NYD20599.1"/>
    <property type="molecule type" value="Genomic_DNA"/>
</dbReference>
<feature type="transmembrane region" description="Helical" evidence="1">
    <location>
        <begin position="20"/>
        <end position="40"/>
    </location>
</feature>
<dbReference type="PROSITE" id="PS51257">
    <property type="entry name" value="PROKAR_LIPOPROTEIN"/>
    <property type="match status" value="1"/>
</dbReference>
<sequence>MERRTEAAHGRPLPAPRTAWTVWFCLLGGCYGLTTWIGELPADSGHDVVRSVAHLVLTALRGVPGFALASAVAEFVHGNSAGLTGLLVPGSFLQFCLFGTFSCLFASTPGLFPTRARLFAAGSVVAVLFLPETRGAVLEDIAR</sequence>